<dbReference type="Pfam" id="PF04749">
    <property type="entry name" value="PLAC8"/>
    <property type="match status" value="1"/>
</dbReference>
<accession>A0A8S3DAK3</accession>
<dbReference type="InterPro" id="IPR006461">
    <property type="entry name" value="PLAC_motif_containing"/>
</dbReference>
<comment type="similarity">
    <text evidence="1">Belongs to the cornifelin family.</text>
</comment>
<organism evidence="2 3">
    <name type="scientific">Rotaria magnacalcarata</name>
    <dbReference type="NCBI Taxonomy" id="392030"/>
    <lineage>
        <taxon>Eukaryota</taxon>
        <taxon>Metazoa</taxon>
        <taxon>Spiralia</taxon>
        <taxon>Gnathifera</taxon>
        <taxon>Rotifera</taxon>
        <taxon>Eurotatoria</taxon>
        <taxon>Bdelloidea</taxon>
        <taxon>Philodinida</taxon>
        <taxon>Philodinidae</taxon>
        <taxon>Rotaria</taxon>
    </lineage>
</organism>
<dbReference type="Proteomes" id="UP000676336">
    <property type="component" value="Unassembled WGS sequence"/>
</dbReference>
<name>A0A8S3DAK3_9BILA</name>
<sequence>MAQPWQAGLFGCLEDIPTCLLGWCCPCYLFGSNAQQIDG</sequence>
<proteinExistence type="inferred from homology"/>
<reference evidence="2" key="1">
    <citation type="submission" date="2021-02" db="EMBL/GenBank/DDBJ databases">
        <authorList>
            <person name="Nowell W R."/>
        </authorList>
    </citation>
    <scope>NUCLEOTIDE SEQUENCE</scope>
</reference>
<dbReference type="AlphaFoldDB" id="A0A8S3DAK3"/>
<dbReference type="NCBIfam" id="TIGR01571">
    <property type="entry name" value="A_thal_Cys_rich"/>
    <property type="match status" value="1"/>
</dbReference>
<evidence type="ECO:0000256" key="1">
    <source>
        <dbReference type="ARBA" id="ARBA00009024"/>
    </source>
</evidence>
<gene>
    <name evidence="2" type="ORF">SMN809_LOCUS56318</name>
</gene>
<protein>
    <submittedName>
        <fullName evidence="2">Uncharacterized protein</fullName>
    </submittedName>
</protein>
<dbReference type="EMBL" id="CAJOBI010200932">
    <property type="protein sequence ID" value="CAF4991552.1"/>
    <property type="molecule type" value="Genomic_DNA"/>
</dbReference>
<evidence type="ECO:0000313" key="2">
    <source>
        <dbReference type="EMBL" id="CAF4991552.1"/>
    </source>
</evidence>
<feature type="non-terminal residue" evidence="2">
    <location>
        <position position="39"/>
    </location>
</feature>
<comment type="caution">
    <text evidence="2">The sequence shown here is derived from an EMBL/GenBank/DDBJ whole genome shotgun (WGS) entry which is preliminary data.</text>
</comment>
<evidence type="ECO:0000313" key="3">
    <source>
        <dbReference type="Proteomes" id="UP000676336"/>
    </source>
</evidence>